<evidence type="ECO:0000256" key="3">
    <source>
        <dbReference type="SAM" id="MobiDB-lite"/>
    </source>
</evidence>
<name>A0ABQ8HMX7_9ROSI</name>
<gene>
    <name evidence="5" type="ORF">JRO89_XS08G0003100</name>
</gene>
<protein>
    <recommendedName>
        <fullName evidence="7">Late embryogenesis abundant protein LEA-2 subgroup domain-containing protein</fullName>
    </recommendedName>
</protein>
<evidence type="ECO:0000313" key="6">
    <source>
        <dbReference type="Proteomes" id="UP000827721"/>
    </source>
</evidence>
<evidence type="ECO:0000313" key="5">
    <source>
        <dbReference type="EMBL" id="KAH7565706.1"/>
    </source>
</evidence>
<keyword evidence="2 4" id="KW-0472">Membrane</keyword>
<proteinExistence type="predicted"/>
<dbReference type="EMBL" id="JAFEMO010000008">
    <property type="protein sequence ID" value="KAH7565706.1"/>
    <property type="molecule type" value="Genomic_DNA"/>
</dbReference>
<evidence type="ECO:0000256" key="2">
    <source>
        <dbReference type="ARBA" id="ARBA00023136"/>
    </source>
</evidence>
<feature type="compositionally biased region" description="Basic and acidic residues" evidence="3">
    <location>
        <begin position="1"/>
        <end position="12"/>
    </location>
</feature>
<comment type="subcellular location">
    <subcellularLocation>
        <location evidence="1">Membrane</location>
    </subcellularLocation>
</comment>
<evidence type="ECO:0000256" key="1">
    <source>
        <dbReference type="ARBA" id="ARBA00004370"/>
    </source>
</evidence>
<comment type="caution">
    <text evidence="5">The sequence shown here is derived from an EMBL/GenBank/DDBJ whole genome shotgun (WGS) entry which is preliminary data.</text>
</comment>
<accession>A0ABQ8HMX7</accession>
<keyword evidence="4" id="KW-1133">Transmembrane helix</keyword>
<reference evidence="5 6" key="1">
    <citation type="submission" date="2021-02" db="EMBL/GenBank/DDBJ databases">
        <title>Plant Genome Project.</title>
        <authorList>
            <person name="Zhang R.-G."/>
        </authorList>
    </citation>
    <scope>NUCLEOTIDE SEQUENCE [LARGE SCALE GENOMIC DNA]</scope>
    <source>
        <tissue evidence="5">Leaves</tissue>
    </source>
</reference>
<dbReference type="PANTHER" id="PTHR31234:SF68">
    <property type="entry name" value="EXPRESSED PROTEIN"/>
    <property type="match status" value="1"/>
</dbReference>
<dbReference type="Proteomes" id="UP000827721">
    <property type="component" value="Unassembled WGS sequence"/>
</dbReference>
<sequence>MEERVPPSRDADEPLSQRGRSHSSFGEPSNVHVLPLTPIHDIEVEDDDNITNPRPLVPAQTSPRPRETNTLVIQIPKDQIYRVPPPENAKIVESYRNPVKKKGRRRLTCCFLVFTVLLLIAAIIGIAILVIRSVFKPEAVSFSIVDVRVTNKTHIGYDFTLKSKNPSEKLGVAISGGGGGGTSLFYKSHEHELSKGKFPELSVEAQESKNVHIKLDGTKSGLPGEIRKKLSDGHQVSLELKMDFSAKYNWWVVDFWGKKYIEVDCKFKVKSLKKSGNKILSQKCDSKIK</sequence>
<feature type="region of interest" description="Disordered" evidence="3">
    <location>
        <begin position="1"/>
        <end position="32"/>
    </location>
</feature>
<evidence type="ECO:0000256" key="4">
    <source>
        <dbReference type="SAM" id="Phobius"/>
    </source>
</evidence>
<feature type="transmembrane region" description="Helical" evidence="4">
    <location>
        <begin position="109"/>
        <end position="131"/>
    </location>
</feature>
<evidence type="ECO:0008006" key="7">
    <source>
        <dbReference type="Google" id="ProtNLM"/>
    </source>
</evidence>
<dbReference type="PANTHER" id="PTHR31234">
    <property type="entry name" value="LATE EMBRYOGENESIS ABUNDANT (LEA) HYDROXYPROLINE-RICH GLYCOPROTEIN FAMILY"/>
    <property type="match status" value="1"/>
</dbReference>
<organism evidence="5 6">
    <name type="scientific">Xanthoceras sorbifolium</name>
    <dbReference type="NCBI Taxonomy" id="99658"/>
    <lineage>
        <taxon>Eukaryota</taxon>
        <taxon>Viridiplantae</taxon>
        <taxon>Streptophyta</taxon>
        <taxon>Embryophyta</taxon>
        <taxon>Tracheophyta</taxon>
        <taxon>Spermatophyta</taxon>
        <taxon>Magnoliopsida</taxon>
        <taxon>eudicotyledons</taxon>
        <taxon>Gunneridae</taxon>
        <taxon>Pentapetalae</taxon>
        <taxon>rosids</taxon>
        <taxon>malvids</taxon>
        <taxon>Sapindales</taxon>
        <taxon>Sapindaceae</taxon>
        <taxon>Xanthoceroideae</taxon>
        <taxon>Xanthoceras</taxon>
    </lineage>
</organism>
<keyword evidence="4" id="KW-0812">Transmembrane</keyword>
<keyword evidence="6" id="KW-1185">Reference proteome</keyword>
<dbReference type="InterPro" id="IPR044839">
    <property type="entry name" value="NDR1-like"/>
</dbReference>